<dbReference type="InterPro" id="IPR041662">
    <property type="entry name" value="SusD-like_2"/>
</dbReference>
<evidence type="ECO:0000313" key="2">
    <source>
        <dbReference type="Proteomes" id="UP001172082"/>
    </source>
</evidence>
<evidence type="ECO:0000313" key="1">
    <source>
        <dbReference type="EMBL" id="MDN5200725.1"/>
    </source>
</evidence>
<comment type="caution">
    <text evidence="1">The sequence shown here is derived from an EMBL/GenBank/DDBJ whole genome shotgun (WGS) entry which is preliminary data.</text>
</comment>
<gene>
    <name evidence="1" type="ORF">QQ008_05120</name>
</gene>
<keyword evidence="2" id="KW-1185">Reference proteome</keyword>
<dbReference type="PROSITE" id="PS51257">
    <property type="entry name" value="PROKAR_LIPOPROTEIN"/>
    <property type="match status" value="1"/>
</dbReference>
<protein>
    <submittedName>
        <fullName evidence="1">SusD/RagB family nutrient-binding outer membrane lipoprotein</fullName>
    </submittedName>
</protein>
<dbReference type="EMBL" id="JAUJEA010000001">
    <property type="protein sequence ID" value="MDN5200725.1"/>
    <property type="molecule type" value="Genomic_DNA"/>
</dbReference>
<keyword evidence="1" id="KW-0449">Lipoprotein</keyword>
<dbReference type="RefSeq" id="WP_346750746.1">
    <property type="nucleotide sequence ID" value="NZ_JAUJEA010000001.1"/>
</dbReference>
<organism evidence="1 2">
    <name type="scientific">Splendidivirga corallicola</name>
    <dbReference type="NCBI Taxonomy" id="3051826"/>
    <lineage>
        <taxon>Bacteria</taxon>
        <taxon>Pseudomonadati</taxon>
        <taxon>Bacteroidota</taxon>
        <taxon>Cytophagia</taxon>
        <taxon>Cytophagales</taxon>
        <taxon>Splendidivirgaceae</taxon>
        <taxon>Splendidivirga</taxon>
    </lineage>
</organism>
<name>A0ABT8KJ32_9BACT</name>
<dbReference type="Pfam" id="PF12771">
    <property type="entry name" value="SusD-like_2"/>
    <property type="match status" value="1"/>
</dbReference>
<dbReference type="InterPro" id="IPR011990">
    <property type="entry name" value="TPR-like_helical_dom_sf"/>
</dbReference>
<dbReference type="Gene3D" id="1.25.40.390">
    <property type="match status" value="1"/>
</dbReference>
<accession>A0ABT8KJ32</accession>
<sequence length="524" mass="59795">MKISKYILLTFLCGFIAVGCTDDFEEINSDPHAYNDLDPGIQLAKVQLDLSGKREEVWRYDLGICSPMVQHLGGSWWTQHGGQYRIVEKEHWYSLWENTYPRDLKNIQNLIDRTLDDPENINIHSAARILRVYIYSRLTDLYGDIPYSQAIKGFTDGILLPRYDNQQEIYIDFFKELAEANNAFDNNRSDVSGDLFFEGNVDKWRKFGNSLRLRLGFRLLKVDPTEAQKQVEAAIAGGVMESNEDICMMRHSAISFLADENRGNGRSQVFHASPNSEGFRLTRTFVDHMTNTGDPRLRIYGGTYLADGTDISEHLMIGITPGAMWWNEWSDFGDLFDAENNYVAYVPHGVKHVQPSRYVSALDAPFFHMTYAEVELLMAEAAVRGWGTANVEAHYQSALDAALKHVSHYPGSPTLSQTTIDDFIAANPLPPDDEGKIRVINEQMWVNFFLNGAEAYSNWRRTGYPELAPFTSVEWYSSGTGGIVPRRFFYPEFEAQNNPENYTDAVGRLGGTDDWLKRVWWDVE</sequence>
<proteinExistence type="predicted"/>
<dbReference type="SUPFAM" id="SSF48452">
    <property type="entry name" value="TPR-like"/>
    <property type="match status" value="1"/>
</dbReference>
<reference evidence="1" key="1">
    <citation type="submission" date="2023-06" db="EMBL/GenBank/DDBJ databases">
        <title>Genomic of Parafulvivirga corallium.</title>
        <authorList>
            <person name="Wang G."/>
        </authorList>
    </citation>
    <scope>NUCLEOTIDE SEQUENCE</scope>
    <source>
        <strain evidence="1">BMA10</strain>
    </source>
</reference>
<dbReference type="Proteomes" id="UP001172082">
    <property type="component" value="Unassembled WGS sequence"/>
</dbReference>